<protein>
    <submittedName>
        <fullName evidence="1">Uncharacterized protein</fullName>
    </submittedName>
</protein>
<evidence type="ECO:0000313" key="2">
    <source>
        <dbReference type="Proteomes" id="UP001501563"/>
    </source>
</evidence>
<comment type="caution">
    <text evidence="1">The sequence shown here is derived from an EMBL/GenBank/DDBJ whole genome shotgun (WGS) entry which is preliminary data.</text>
</comment>
<keyword evidence="2" id="KW-1185">Reference proteome</keyword>
<evidence type="ECO:0000313" key="1">
    <source>
        <dbReference type="EMBL" id="GAA3903505.1"/>
    </source>
</evidence>
<name>A0ABP7LLR0_9ACTN</name>
<proteinExistence type="predicted"/>
<dbReference type="EMBL" id="BAAAZA010000053">
    <property type="protein sequence ID" value="GAA3903505.1"/>
    <property type="molecule type" value="Genomic_DNA"/>
</dbReference>
<gene>
    <name evidence="1" type="ORF">GCM10022207_85820</name>
</gene>
<organism evidence="1 2">
    <name type="scientific">Streptomyces lannensis</name>
    <dbReference type="NCBI Taxonomy" id="766498"/>
    <lineage>
        <taxon>Bacteria</taxon>
        <taxon>Bacillati</taxon>
        <taxon>Actinomycetota</taxon>
        <taxon>Actinomycetes</taxon>
        <taxon>Kitasatosporales</taxon>
        <taxon>Streptomycetaceae</taxon>
        <taxon>Streptomyces</taxon>
    </lineage>
</organism>
<sequence>MTVRRCVGKWGTWLGPGPTRRLSNQFGEDEGAARDVWWSSTGPALHAITEQGAKDPLNG</sequence>
<accession>A0ABP7LLR0</accession>
<dbReference type="Proteomes" id="UP001501563">
    <property type="component" value="Unassembled WGS sequence"/>
</dbReference>
<reference evidence="2" key="1">
    <citation type="journal article" date="2019" name="Int. J. Syst. Evol. Microbiol.">
        <title>The Global Catalogue of Microorganisms (GCM) 10K type strain sequencing project: providing services to taxonomists for standard genome sequencing and annotation.</title>
        <authorList>
            <consortium name="The Broad Institute Genomics Platform"/>
            <consortium name="The Broad Institute Genome Sequencing Center for Infectious Disease"/>
            <person name="Wu L."/>
            <person name="Ma J."/>
        </authorList>
    </citation>
    <scope>NUCLEOTIDE SEQUENCE [LARGE SCALE GENOMIC DNA]</scope>
    <source>
        <strain evidence="2">JCM 16578</strain>
    </source>
</reference>